<dbReference type="SUPFAM" id="SSF48452">
    <property type="entry name" value="TPR-like"/>
    <property type="match status" value="3"/>
</dbReference>
<dbReference type="Pfam" id="PF06985">
    <property type="entry name" value="HET"/>
    <property type="match status" value="1"/>
</dbReference>
<dbReference type="RefSeq" id="XP_046007721.1">
    <property type="nucleotide sequence ID" value="XM_046154280.1"/>
</dbReference>
<dbReference type="SUPFAM" id="SSF52540">
    <property type="entry name" value="P-loop containing nucleoside triphosphate hydrolases"/>
    <property type="match status" value="1"/>
</dbReference>
<dbReference type="InterPro" id="IPR027417">
    <property type="entry name" value="P-loop_NTPase"/>
</dbReference>
<dbReference type="NCBIfam" id="NF040586">
    <property type="entry name" value="FxSxx_TPR"/>
    <property type="match status" value="1"/>
</dbReference>
<dbReference type="GeneID" id="70183826"/>
<evidence type="ECO:0000313" key="4">
    <source>
        <dbReference type="EMBL" id="KAH7021520.1"/>
    </source>
</evidence>
<dbReference type="Pfam" id="PF00931">
    <property type="entry name" value="NB-ARC"/>
    <property type="match status" value="1"/>
</dbReference>
<dbReference type="InterPro" id="IPR010730">
    <property type="entry name" value="HET"/>
</dbReference>
<dbReference type="InterPro" id="IPR002182">
    <property type="entry name" value="NB-ARC"/>
</dbReference>
<evidence type="ECO:0000313" key="5">
    <source>
        <dbReference type="Proteomes" id="UP000756346"/>
    </source>
</evidence>
<dbReference type="InterPro" id="IPR019734">
    <property type="entry name" value="TPR_rpt"/>
</dbReference>
<dbReference type="Gene3D" id="3.40.50.300">
    <property type="entry name" value="P-loop containing nucleotide triphosphate hydrolases"/>
    <property type="match status" value="1"/>
</dbReference>
<dbReference type="EMBL" id="JAGTJQ010000010">
    <property type="protein sequence ID" value="KAH7021520.1"/>
    <property type="molecule type" value="Genomic_DNA"/>
</dbReference>
<dbReference type="Pfam" id="PF13374">
    <property type="entry name" value="TPR_10"/>
    <property type="match status" value="3"/>
</dbReference>
<dbReference type="PANTHER" id="PTHR46082">
    <property type="entry name" value="ATP/GTP-BINDING PROTEIN-RELATED"/>
    <property type="match status" value="1"/>
</dbReference>
<reference evidence="4" key="1">
    <citation type="journal article" date="2021" name="Nat. Commun.">
        <title>Genetic determinants of endophytism in the Arabidopsis root mycobiome.</title>
        <authorList>
            <person name="Mesny F."/>
            <person name="Miyauchi S."/>
            <person name="Thiergart T."/>
            <person name="Pickel B."/>
            <person name="Atanasova L."/>
            <person name="Karlsson M."/>
            <person name="Huettel B."/>
            <person name="Barry K.W."/>
            <person name="Haridas S."/>
            <person name="Chen C."/>
            <person name="Bauer D."/>
            <person name="Andreopoulos W."/>
            <person name="Pangilinan J."/>
            <person name="LaButti K."/>
            <person name="Riley R."/>
            <person name="Lipzen A."/>
            <person name="Clum A."/>
            <person name="Drula E."/>
            <person name="Henrissat B."/>
            <person name="Kohler A."/>
            <person name="Grigoriev I.V."/>
            <person name="Martin F.M."/>
            <person name="Hacquard S."/>
        </authorList>
    </citation>
    <scope>NUCLEOTIDE SEQUENCE</scope>
    <source>
        <strain evidence="4">MPI-CAGE-CH-0230</strain>
    </source>
</reference>
<dbReference type="Proteomes" id="UP000756346">
    <property type="component" value="Unassembled WGS sequence"/>
</dbReference>
<dbReference type="SMART" id="SM00028">
    <property type="entry name" value="TPR"/>
    <property type="match status" value="13"/>
</dbReference>
<evidence type="ECO:0000259" key="3">
    <source>
        <dbReference type="Pfam" id="PF06985"/>
    </source>
</evidence>
<dbReference type="AlphaFoldDB" id="A0A9P9BIF3"/>
<dbReference type="Pfam" id="PF13424">
    <property type="entry name" value="TPR_12"/>
    <property type="match status" value="5"/>
</dbReference>
<sequence length="1262" mass="141535">MSNLPCSRDNANNYTLTADLRADNTPPYAILSHTWGADEVVYTDIKARPSEWQQKVGYCKIQFCADQAKRHGLQHFWVDTCCIDKSDGIELQTAINSMFRWYRDAKRCYVYLSDVSYPSTSSQPPGVGSWEAAFRGSRWFTRGWTLQELIAPQIVEFYSREGVFLGDKRSLEAVIRDVTGIPARALRNTPLSYFTTSEREAWICNRETTCEEDMAYSLLGIFDLYMPLLYGEGRERAQRRLRQEVQKSVKGTYDNNFLIGFNLSGVPETPHFVARDGEVAEMRRMLCSDGSRCTVILHGLGGIGKTQLAATYIKRYRDEYSAIFWLNIKDEASIQQSFARIATQILEQNPDVGSLKGLNLLQDHDKIIQAVKAWLSLPGNTRWLIVYDNYDNPKLPGRVTDTAVDIHQFLPMAYQGSIIVTTRLSQVDIGHQIRIEKLKSDWESLQILSRASGRNGLQDDGDAKELVRELDGLPLALATAAAYLKRVPISFRDYLRHYRESWARLTGNLHLGSYADRTLCSTWQLSYEHVQAQNPLAAHLLRWWAYFNNEDIWYDLFRASREDGPAWMGQLSEELNFNDAMGVLHDYGLVEPTTMFQEPQGYSIHSCLHSWTIHILNEEWDSCLNKLAVESVASQVPSREQAEYWLLQKRLISHAIRSCSTVQESNCPTDRAFHSLGNLYADQGKLGEAEKMYLRALHGCEKALGPDHTSTLETVHNLGNLYADQGKLGEAEKMYLRALHGYEKALGPDHTSTLSTVHNLGNLYKNQGKLGEAEKMYLRALYRCEKALGPDHTSTLSTVHNLGNLYAYQGKLGEAEKMYLRALHGCEKALGPDHTSTLSTVHNLGNLYADQGKLGEAEKMYLRALHGYEKALGPDHTSTLSTVHNLGNLYADQGKLSEAEKMYLRALHGYEKALAPDHTSTLQTVNNLGNLYADQGKLGEAEKMYLRALHGYEKALGPDHTSTLETVHNLGALYANQGKLGEAEKMYLRALHGCEKALGPDHTSTLSTVNNLGNLYADQGKLSEAEKMYLRALHGYEKALAPDHTSTLQTVHNLGNLYADQGKLGEAEKMYLRALHGYEKALGPDHTSTLETVHNLGALYANQGKLGEAEKMYLRALHGCEKALGPDHTSTLSTVNNLGNLYADQGKLSEAEKMYLRALHGYERAIGLENVTTYRPAINTLNNLGSLLSGQGRSIQARQYYQRGYDGLVKLLGPSHQAVESARHTLQLTHSAIENGMCSNEDQHVTDPAQPGASKKRRRDVE</sequence>
<dbReference type="Gene3D" id="1.25.40.10">
    <property type="entry name" value="Tetratricopeptide repeat domain"/>
    <property type="match status" value="4"/>
</dbReference>
<evidence type="ECO:0000259" key="2">
    <source>
        <dbReference type="Pfam" id="PF00931"/>
    </source>
</evidence>
<dbReference type="GO" id="GO:0043531">
    <property type="term" value="F:ADP binding"/>
    <property type="evidence" value="ECO:0007669"/>
    <property type="project" value="InterPro"/>
</dbReference>
<comment type="caution">
    <text evidence="4">The sequence shown here is derived from an EMBL/GenBank/DDBJ whole genome shotgun (WGS) entry which is preliminary data.</text>
</comment>
<dbReference type="InterPro" id="IPR011990">
    <property type="entry name" value="TPR-like_helical_dom_sf"/>
</dbReference>
<feature type="domain" description="NB-ARC" evidence="2">
    <location>
        <begin position="279"/>
        <end position="449"/>
    </location>
</feature>
<proteinExistence type="predicted"/>
<keyword evidence="5" id="KW-1185">Reference proteome</keyword>
<protein>
    <submittedName>
        <fullName evidence="4">Uncharacterized protein</fullName>
    </submittedName>
</protein>
<feature type="domain" description="Heterokaryon incompatibility" evidence="3">
    <location>
        <begin position="28"/>
        <end position="116"/>
    </location>
</feature>
<feature type="region of interest" description="Disordered" evidence="1">
    <location>
        <begin position="1239"/>
        <end position="1262"/>
    </location>
</feature>
<evidence type="ECO:0000256" key="1">
    <source>
        <dbReference type="SAM" id="MobiDB-lite"/>
    </source>
</evidence>
<name>A0A9P9BIF3_9PEZI</name>
<dbReference type="PRINTS" id="PR00381">
    <property type="entry name" value="KINESINLIGHT"/>
</dbReference>
<dbReference type="InterPro" id="IPR053137">
    <property type="entry name" value="NLR-like"/>
</dbReference>
<gene>
    <name evidence="4" type="ORF">B0I36DRAFT_32586</name>
</gene>
<dbReference type="PANTHER" id="PTHR46082:SF6">
    <property type="entry name" value="AAA+ ATPASE DOMAIN-CONTAINING PROTEIN-RELATED"/>
    <property type="match status" value="1"/>
</dbReference>
<organism evidence="4 5">
    <name type="scientific">Microdochium trichocladiopsis</name>
    <dbReference type="NCBI Taxonomy" id="1682393"/>
    <lineage>
        <taxon>Eukaryota</taxon>
        <taxon>Fungi</taxon>
        <taxon>Dikarya</taxon>
        <taxon>Ascomycota</taxon>
        <taxon>Pezizomycotina</taxon>
        <taxon>Sordariomycetes</taxon>
        <taxon>Xylariomycetidae</taxon>
        <taxon>Xylariales</taxon>
        <taxon>Microdochiaceae</taxon>
        <taxon>Microdochium</taxon>
    </lineage>
</organism>
<accession>A0A9P9BIF3</accession>
<dbReference type="OrthoDB" id="626167at2759"/>